<dbReference type="Proteomes" id="UP000054937">
    <property type="component" value="Unassembled WGS sequence"/>
</dbReference>
<organism evidence="2 3">
    <name type="scientific">Pseudocohnilembus persalinus</name>
    <name type="common">Ciliate</name>
    <dbReference type="NCBI Taxonomy" id="266149"/>
    <lineage>
        <taxon>Eukaryota</taxon>
        <taxon>Sar</taxon>
        <taxon>Alveolata</taxon>
        <taxon>Ciliophora</taxon>
        <taxon>Intramacronucleata</taxon>
        <taxon>Oligohymenophorea</taxon>
        <taxon>Scuticociliatia</taxon>
        <taxon>Philasterida</taxon>
        <taxon>Pseudocohnilembidae</taxon>
        <taxon>Pseudocohnilembus</taxon>
    </lineage>
</organism>
<feature type="coiled-coil region" evidence="1">
    <location>
        <begin position="55"/>
        <end position="82"/>
    </location>
</feature>
<comment type="caution">
    <text evidence="2">The sequence shown here is derived from an EMBL/GenBank/DDBJ whole genome shotgun (WGS) entry which is preliminary data.</text>
</comment>
<dbReference type="EMBL" id="LDAU01000003">
    <property type="protein sequence ID" value="KRX11192.1"/>
    <property type="molecule type" value="Genomic_DNA"/>
</dbReference>
<name>A0A0V0RAG4_PSEPJ</name>
<gene>
    <name evidence="2" type="ORF">PPERSA_07717</name>
</gene>
<accession>A0A0V0RAG4</accession>
<reference evidence="2 3" key="1">
    <citation type="journal article" date="2015" name="Sci. Rep.">
        <title>Genome of the facultative scuticociliatosis pathogen Pseudocohnilembus persalinus provides insight into its virulence through horizontal gene transfer.</title>
        <authorList>
            <person name="Xiong J."/>
            <person name="Wang G."/>
            <person name="Cheng J."/>
            <person name="Tian M."/>
            <person name="Pan X."/>
            <person name="Warren A."/>
            <person name="Jiang C."/>
            <person name="Yuan D."/>
            <person name="Miao W."/>
        </authorList>
    </citation>
    <scope>NUCLEOTIDE SEQUENCE [LARGE SCALE GENOMIC DNA]</scope>
    <source>
        <strain evidence="2">36N120E</strain>
    </source>
</reference>
<sequence>MGNQFVKEYINQQNKEEYEATYSQINEYQNGEFGSFSNKQNLSQVKVFDYDENPFESIQNQKENQNKDKLDKQENIDNQEQVQFLWQNNNISNNQQDKKLLNQKQGLASLSQQDFEKNQEQGGFIQYFKCIPNLNCFDSRKMKGMAPWQQHLM</sequence>
<proteinExistence type="predicted"/>
<dbReference type="AlphaFoldDB" id="A0A0V0RAG4"/>
<dbReference type="InParanoid" id="A0A0V0RAG4"/>
<evidence type="ECO:0000256" key="1">
    <source>
        <dbReference type="SAM" id="Coils"/>
    </source>
</evidence>
<keyword evidence="3" id="KW-1185">Reference proteome</keyword>
<protein>
    <submittedName>
        <fullName evidence="2">Uncharacterized protein</fullName>
    </submittedName>
</protein>
<evidence type="ECO:0000313" key="3">
    <source>
        <dbReference type="Proteomes" id="UP000054937"/>
    </source>
</evidence>
<keyword evidence="1" id="KW-0175">Coiled coil</keyword>
<evidence type="ECO:0000313" key="2">
    <source>
        <dbReference type="EMBL" id="KRX11192.1"/>
    </source>
</evidence>